<dbReference type="OrthoDB" id="5945905at2759"/>
<evidence type="ECO:0000313" key="2">
    <source>
        <dbReference type="Proteomes" id="UP000772434"/>
    </source>
</evidence>
<dbReference type="Proteomes" id="UP000772434">
    <property type="component" value="Unassembled WGS sequence"/>
</dbReference>
<comment type="caution">
    <text evidence="1">The sequence shown here is derived from an EMBL/GenBank/DDBJ whole genome shotgun (WGS) entry which is preliminary data.</text>
</comment>
<organism evidence="1 2">
    <name type="scientific">Rhodocollybia butyracea</name>
    <dbReference type="NCBI Taxonomy" id="206335"/>
    <lineage>
        <taxon>Eukaryota</taxon>
        <taxon>Fungi</taxon>
        <taxon>Dikarya</taxon>
        <taxon>Basidiomycota</taxon>
        <taxon>Agaricomycotina</taxon>
        <taxon>Agaricomycetes</taxon>
        <taxon>Agaricomycetidae</taxon>
        <taxon>Agaricales</taxon>
        <taxon>Marasmiineae</taxon>
        <taxon>Omphalotaceae</taxon>
        <taxon>Rhodocollybia</taxon>
    </lineage>
</organism>
<evidence type="ECO:0000313" key="1">
    <source>
        <dbReference type="EMBL" id="KAF9066529.1"/>
    </source>
</evidence>
<keyword evidence="2" id="KW-1185">Reference proteome</keyword>
<accession>A0A9P5U5B9</accession>
<proteinExistence type="predicted"/>
<feature type="non-terminal residue" evidence="1">
    <location>
        <position position="168"/>
    </location>
</feature>
<dbReference type="EMBL" id="JADNRY010000086">
    <property type="protein sequence ID" value="KAF9066529.1"/>
    <property type="molecule type" value="Genomic_DNA"/>
</dbReference>
<sequence length="168" mass="19163">ERPHPEQGGERISEDSLYRLGRSCMWIVDLAEVLQIPDPFITQERHNFPAIRPEALGLLLARFRAGHDLYDMVAQYNQSIAAISQITNELVIWLDNRWKHLLDCDSDGILHPDTLLDYAIAVEDYGSPLSNCVGFLDCTIRKMCRPSEGQEAAYNGYKKMHALKYQAL</sequence>
<gene>
    <name evidence="1" type="ORF">BDP27DRAFT_1167527</name>
</gene>
<feature type="non-terminal residue" evidence="1">
    <location>
        <position position="1"/>
    </location>
</feature>
<reference evidence="1" key="1">
    <citation type="submission" date="2020-11" db="EMBL/GenBank/DDBJ databases">
        <authorList>
            <consortium name="DOE Joint Genome Institute"/>
            <person name="Ahrendt S."/>
            <person name="Riley R."/>
            <person name="Andreopoulos W."/>
            <person name="Labutti K."/>
            <person name="Pangilinan J."/>
            <person name="Ruiz-Duenas F.J."/>
            <person name="Barrasa J.M."/>
            <person name="Sanchez-Garcia M."/>
            <person name="Camarero S."/>
            <person name="Miyauchi S."/>
            <person name="Serrano A."/>
            <person name="Linde D."/>
            <person name="Babiker R."/>
            <person name="Drula E."/>
            <person name="Ayuso-Fernandez I."/>
            <person name="Pacheco R."/>
            <person name="Padilla G."/>
            <person name="Ferreira P."/>
            <person name="Barriuso J."/>
            <person name="Kellner H."/>
            <person name="Castanera R."/>
            <person name="Alfaro M."/>
            <person name="Ramirez L."/>
            <person name="Pisabarro A.G."/>
            <person name="Kuo A."/>
            <person name="Tritt A."/>
            <person name="Lipzen A."/>
            <person name="He G."/>
            <person name="Yan M."/>
            <person name="Ng V."/>
            <person name="Cullen D."/>
            <person name="Martin F."/>
            <person name="Rosso M.-N."/>
            <person name="Henrissat B."/>
            <person name="Hibbett D."/>
            <person name="Martinez A.T."/>
            <person name="Grigoriev I.V."/>
        </authorList>
    </citation>
    <scope>NUCLEOTIDE SEQUENCE</scope>
    <source>
        <strain evidence="1">AH 40177</strain>
    </source>
</reference>
<protein>
    <submittedName>
        <fullName evidence="1">Uncharacterized protein</fullName>
    </submittedName>
</protein>
<name>A0A9P5U5B9_9AGAR</name>
<dbReference type="AlphaFoldDB" id="A0A9P5U5B9"/>